<feature type="non-terminal residue" evidence="3">
    <location>
        <position position="1"/>
    </location>
</feature>
<dbReference type="AlphaFoldDB" id="A0A7D9LB20"/>
<dbReference type="OrthoDB" id="10256524at2759"/>
<feature type="region of interest" description="Disordered" evidence="1">
    <location>
        <begin position="89"/>
        <end position="125"/>
    </location>
</feature>
<name>A0A7D9LB20_PARCT</name>
<dbReference type="Pfam" id="PF19725">
    <property type="entry name" value="RPC5_C"/>
    <property type="match status" value="1"/>
</dbReference>
<evidence type="ECO:0000313" key="4">
    <source>
        <dbReference type="Proteomes" id="UP001152795"/>
    </source>
</evidence>
<reference evidence="3" key="1">
    <citation type="submission" date="2020-04" db="EMBL/GenBank/DDBJ databases">
        <authorList>
            <person name="Alioto T."/>
            <person name="Alioto T."/>
            <person name="Gomez Garrido J."/>
        </authorList>
    </citation>
    <scope>NUCLEOTIDE SEQUENCE</scope>
    <source>
        <strain evidence="3">A484AB</strain>
    </source>
</reference>
<sequence length="240" mass="26737">AGVTLEVCIANWWANSEESSINASLSFHGVEPSLKVVTMHSSQEIQRLDVRCAMASQEISPTVNLNSYCQPLRLCEKYNLQTKEPENKDDIKMKSPINTIPPKINRHVNPSNNSSVSETPMDTHISNGYKETTVISETETEQSPENEEKLFNNLVKFVKDKLNTSTLSLTEFKKLLLLHPAGSPGDILTSGVSDALLLKAIAKCGGEEIDLKEKVLHFVIDSDKESSFIKTFRRSSEQRS</sequence>
<protein>
    <recommendedName>
        <fullName evidence="2">DNA-directed RNA polymerase III subunit RPC5 C-terminal domain-containing protein</fullName>
    </recommendedName>
</protein>
<organism evidence="3 4">
    <name type="scientific">Paramuricea clavata</name>
    <name type="common">Red gorgonian</name>
    <name type="synonym">Violescent sea-whip</name>
    <dbReference type="NCBI Taxonomy" id="317549"/>
    <lineage>
        <taxon>Eukaryota</taxon>
        <taxon>Metazoa</taxon>
        <taxon>Cnidaria</taxon>
        <taxon>Anthozoa</taxon>
        <taxon>Octocorallia</taxon>
        <taxon>Malacalcyonacea</taxon>
        <taxon>Plexauridae</taxon>
        <taxon>Paramuricea</taxon>
    </lineage>
</organism>
<feature type="domain" description="DNA-directed RNA polymerase III subunit RPC5 C-terminal" evidence="2">
    <location>
        <begin position="107"/>
        <end position="209"/>
    </location>
</feature>
<gene>
    <name evidence="3" type="ORF">PACLA_8A012421</name>
</gene>
<proteinExistence type="predicted"/>
<feature type="non-terminal residue" evidence="3">
    <location>
        <position position="240"/>
    </location>
</feature>
<comment type="caution">
    <text evidence="3">The sequence shown here is derived from an EMBL/GenBank/DDBJ whole genome shotgun (WGS) entry which is preliminary data.</text>
</comment>
<keyword evidence="4" id="KW-1185">Reference proteome</keyword>
<dbReference type="EMBL" id="CACRXK020016139">
    <property type="protein sequence ID" value="CAB4029388.1"/>
    <property type="molecule type" value="Genomic_DNA"/>
</dbReference>
<dbReference type="InterPro" id="IPR045576">
    <property type="entry name" value="RPC5_C"/>
</dbReference>
<evidence type="ECO:0000256" key="1">
    <source>
        <dbReference type="SAM" id="MobiDB-lite"/>
    </source>
</evidence>
<dbReference type="Proteomes" id="UP001152795">
    <property type="component" value="Unassembled WGS sequence"/>
</dbReference>
<evidence type="ECO:0000259" key="2">
    <source>
        <dbReference type="Pfam" id="PF19725"/>
    </source>
</evidence>
<accession>A0A7D9LB20</accession>
<evidence type="ECO:0000313" key="3">
    <source>
        <dbReference type="EMBL" id="CAB4029388.1"/>
    </source>
</evidence>
<feature type="compositionally biased region" description="Polar residues" evidence="1">
    <location>
        <begin position="108"/>
        <end position="125"/>
    </location>
</feature>